<evidence type="ECO:0000313" key="6">
    <source>
        <dbReference type="Proteomes" id="UP000568380"/>
    </source>
</evidence>
<accession>A0A7W8A7F0</accession>
<dbReference type="Gene3D" id="3.20.20.150">
    <property type="entry name" value="Divalent-metal-dependent TIM barrel enzymes"/>
    <property type="match status" value="1"/>
</dbReference>
<sequence>MRYTVNCSILFTDLPVLERPEAARKAGFEAVEFWWPFETAVPADAEVDSFVRAVRDAGVELTGINFAAGDMPGGERGLLSHPDRAAEFRDNVPIVAAIGRTLGCRAFNALYGNRLDDVREELQDETALANLALANEVVDGVVLIEALSGAPAYPLKTAAEALAVVAAVPGLKLLADLYHLAVNGDDVDALLRGDSGDPGSIGHVQIADAPGRGAPGTGDLPLATWLTELGRTGYDGWIGLEYKATPGEDPFAWLTSDPKELP</sequence>
<dbReference type="InterPro" id="IPR026040">
    <property type="entry name" value="HyI-like"/>
</dbReference>
<comment type="caution">
    <text evidence="5">The sequence shown here is derived from an EMBL/GenBank/DDBJ whole genome shotgun (WGS) entry which is preliminary data.</text>
</comment>
<organism evidence="5 6">
    <name type="scientific">Nonomuraea endophytica</name>
    <dbReference type="NCBI Taxonomy" id="714136"/>
    <lineage>
        <taxon>Bacteria</taxon>
        <taxon>Bacillati</taxon>
        <taxon>Actinomycetota</taxon>
        <taxon>Actinomycetes</taxon>
        <taxon>Streptosporangiales</taxon>
        <taxon>Streptosporangiaceae</taxon>
        <taxon>Nonomuraea</taxon>
    </lineage>
</organism>
<evidence type="ECO:0000256" key="1">
    <source>
        <dbReference type="ARBA" id="ARBA00023235"/>
    </source>
</evidence>
<dbReference type="InterPro" id="IPR013022">
    <property type="entry name" value="Xyl_isomerase-like_TIM-brl"/>
</dbReference>
<keyword evidence="6" id="KW-1185">Reference proteome</keyword>
<feature type="domain" description="Xylose isomerase-like TIM barrel" evidence="4">
    <location>
        <begin position="21"/>
        <end position="247"/>
    </location>
</feature>
<dbReference type="PIRSF" id="PIRSF006241">
    <property type="entry name" value="HyI"/>
    <property type="match status" value="1"/>
</dbReference>
<evidence type="ECO:0000313" key="5">
    <source>
        <dbReference type="EMBL" id="MBB5079593.1"/>
    </source>
</evidence>
<protein>
    <submittedName>
        <fullName evidence="5">Hydroxypyruvate isomerase</fullName>
        <ecNumber evidence="5">5.3.1.22</ecNumber>
    </submittedName>
</protein>
<dbReference type="Pfam" id="PF01261">
    <property type="entry name" value="AP_endonuc_2"/>
    <property type="match status" value="1"/>
</dbReference>
<keyword evidence="1 2" id="KW-0413">Isomerase</keyword>
<feature type="active site" description="Proton donor/acceptor" evidence="3">
    <location>
        <position position="145"/>
    </location>
</feature>
<dbReference type="GO" id="GO:0046487">
    <property type="term" value="P:glyoxylate metabolic process"/>
    <property type="evidence" value="ECO:0007669"/>
    <property type="project" value="TreeGrafter"/>
</dbReference>
<dbReference type="EMBL" id="JACHIN010000006">
    <property type="protein sequence ID" value="MBB5079593.1"/>
    <property type="molecule type" value="Genomic_DNA"/>
</dbReference>
<comment type="similarity">
    <text evidence="2">Belongs to the hyi family.</text>
</comment>
<gene>
    <name evidence="5" type="ORF">HNR40_005079</name>
</gene>
<dbReference type="GO" id="GO:0008903">
    <property type="term" value="F:hydroxypyruvate isomerase activity"/>
    <property type="evidence" value="ECO:0007669"/>
    <property type="project" value="UniProtKB-EC"/>
</dbReference>
<dbReference type="InterPro" id="IPR050417">
    <property type="entry name" value="Sugar_Epim/Isomerase"/>
</dbReference>
<dbReference type="SUPFAM" id="SSF51658">
    <property type="entry name" value="Xylose isomerase-like"/>
    <property type="match status" value="1"/>
</dbReference>
<evidence type="ECO:0000256" key="2">
    <source>
        <dbReference type="PIRNR" id="PIRNR006241"/>
    </source>
</evidence>
<dbReference type="PANTHER" id="PTHR43489">
    <property type="entry name" value="ISOMERASE"/>
    <property type="match status" value="1"/>
</dbReference>
<evidence type="ECO:0000259" key="4">
    <source>
        <dbReference type="Pfam" id="PF01261"/>
    </source>
</evidence>
<dbReference type="InterPro" id="IPR036237">
    <property type="entry name" value="Xyl_isomerase-like_sf"/>
</dbReference>
<dbReference type="EC" id="5.3.1.22" evidence="5"/>
<feature type="active site" description="Proton donor/acceptor" evidence="3">
    <location>
        <position position="241"/>
    </location>
</feature>
<dbReference type="Proteomes" id="UP000568380">
    <property type="component" value="Unassembled WGS sequence"/>
</dbReference>
<evidence type="ECO:0000256" key="3">
    <source>
        <dbReference type="PIRSR" id="PIRSR006241-50"/>
    </source>
</evidence>
<dbReference type="PANTHER" id="PTHR43489:SF6">
    <property type="entry name" value="HYDROXYPYRUVATE ISOMERASE-RELATED"/>
    <property type="match status" value="1"/>
</dbReference>
<dbReference type="AlphaFoldDB" id="A0A7W8A7F0"/>
<reference evidence="5 6" key="1">
    <citation type="submission" date="2020-08" db="EMBL/GenBank/DDBJ databases">
        <title>Genomic Encyclopedia of Type Strains, Phase IV (KMG-IV): sequencing the most valuable type-strain genomes for metagenomic binning, comparative biology and taxonomic classification.</title>
        <authorList>
            <person name="Goeker M."/>
        </authorList>
    </citation>
    <scope>NUCLEOTIDE SEQUENCE [LARGE SCALE GENOMIC DNA]</scope>
    <source>
        <strain evidence="5 6">DSM 45385</strain>
    </source>
</reference>
<keyword evidence="5" id="KW-0670">Pyruvate</keyword>
<proteinExistence type="inferred from homology"/>
<dbReference type="RefSeq" id="WP_184965301.1">
    <property type="nucleotide sequence ID" value="NZ_JACHIN010000006.1"/>
</dbReference>
<name>A0A7W8A7F0_9ACTN</name>